<evidence type="ECO:0000313" key="1">
    <source>
        <dbReference type="EMBL" id="RDL36010.1"/>
    </source>
</evidence>
<dbReference type="GeneID" id="43599471"/>
<evidence type="ECO:0000313" key="2">
    <source>
        <dbReference type="Proteomes" id="UP000254866"/>
    </source>
</evidence>
<keyword evidence="2" id="KW-1185">Reference proteome</keyword>
<name>A0A370TKG1_9HELO</name>
<organism evidence="1 2">
    <name type="scientific">Venustampulla echinocandica</name>
    <dbReference type="NCBI Taxonomy" id="2656787"/>
    <lineage>
        <taxon>Eukaryota</taxon>
        <taxon>Fungi</taxon>
        <taxon>Dikarya</taxon>
        <taxon>Ascomycota</taxon>
        <taxon>Pezizomycotina</taxon>
        <taxon>Leotiomycetes</taxon>
        <taxon>Helotiales</taxon>
        <taxon>Pleuroascaceae</taxon>
        <taxon>Venustampulla</taxon>
    </lineage>
</organism>
<accession>A0A370TKG1</accession>
<dbReference type="PANTHER" id="PTHR28152">
    <property type="entry name" value="HYDROXYACYL-THIOESTER DEHYDRATASE TYPE 2, MITOCHONDRIAL"/>
    <property type="match status" value="1"/>
</dbReference>
<dbReference type="AlphaFoldDB" id="A0A370TKG1"/>
<protein>
    <submittedName>
        <fullName evidence="1">Uncharacterized protein</fullName>
    </submittedName>
</protein>
<gene>
    <name evidence="1" type="ORF">BP5553_06622</name>
</gene>
<dbReference type="GO" id="GO:0019171">
    <property type="term" value="F:(3R)-hydroxyacyl-[acyl-carrier-protein] dehydratase activity"/>
    <property type="evidence" value="ECO:0007669"/>
    <property type="project" value="TreeGrafter"/>
</dbReference>
<dbReference type="GO" id="GO:0005739">
    <property type="term" value="C:mitochondrion"/>
    <property type="evidence" value="ECO:0007669"/>
    <property type="project" value="TreeGrafter"/>
</dbReference>
<dbReference type="OrthoDB" id="3257538at2759"/>
<dbReference type="EMBL" id="NPIC01000005">
    <property type="protein sequence ID" value="RDL36010.1"/>
    <property type="molecule type" value="Genomic_DNA"/>
</dbReference>
<dbReference type="PANTHER" id="PTHR28152:SF2">
    <property type="entry name" value="N-TERMINAL OF MAOC-LIKE DEHYDRATASE DOMAIN-CONTAINING PROTEIN"/>
    <property type="match status" value="1"/>
</dbReference>
<sequence length="136" mass="15005">MSLQYCPLLSTSARNNGLQGTQAASEFLAQIQHDRKISRSQLLDGGQLQQISQTLNRPNNLHSDKIFAVQDQPDGTLLPAGYHLAYFTPSALNSSLGSDGSDRNVNPRASFTRRMWAVGEMTWTRGNPLKVGDRMT</sequence>
<dbReference type="Proteomes" id="UP000254866">
    <property type="component" value="Unassembled WGS sequence"/>
</dbReference>
<reference evidence="1 2" key="1">
    <citation type="journal article" date="2018" name="IMA Fungus">
        <title>IMA Genome-F 9: Draft genome sequence of Annulohypoxylon stygium, Aspergillus mulundensis, Berkeleyomyces basicola (syn. Thielaviopsis basicola), Ceratocystis smalleyi, two Cercospora beticola strains, Coleophoma cylindrospora, Fusarium fracticaudum, Phialophora cf. hyalina, and Morchella septimelata.</title>
        <authorList>
            <person name="Wingfield B.D."/>
            <person name="Bills G.F."/>
            <person name="Dong Y."/>
            <person name="Huang W."/>
            <person name="Nel W.J."/>
            <person name="Swalarsk-Parry B.S."/>
            <person name="Vaghefi N."/>
            <person name="Wilken P.M."/>
            <person name="An Z."/>
            <person name="de Beer Z.W."/>
            <person name="De Vos L."/>
            <person name="Chen L."/>
            <person name="Duong T.A."/>
            <person name="Gao Y."/>
            <person name="Hammerbacher A."/>
            <person name="Kikkert J.R."/>
            <person name="Li Y."/>
            <person name="Li H."/>
            <person name="Li K."/>
            <person name="Li Q."/>
            <person name="Liu X."/>
            <person name="Ma X."/>
            <person name="Naidoo K."/>
            <person name="Pethybridge S.J."/>
            <person name="Sun J."/>
            <person name="Steenkamp E.T."/>
            <person name="van der Nest M.A."/>
            <person name="van Wyk S."/>
            <person name="Wingfield M.J."/>
            <person name="Xiong C."/>
            <person name="Yue Q."/>
            <person name="Zhang X."/>
        </authorList>
    </citation>
    <scope>NUCLEOTIDE SEQUENCE [LARGE SCALE GENOMIC DNA]</scope>
    <source>
        <strain evidence="1 2">BP 5553</strain>
    </source>
</reference>
<proteinExistence type="predicted"/>
<dbReference type="InterPro" id="IPR052741">
    <property type="entry name" value="Mitochondrial_HTD2"/>
</dbReference>
<comment type="caution">
    <text evidence="1">The sequence shown here is derived from an EMBL/GenBank/DDBJ whole genome shotgun (WGS) entry which is preliminary data.</text>
</comment>
<dbReference type="STRING" id="2656787.A0A370TKG1"/>
<dbReference type="RefSeq" id="XP_031868666.1">
    <property type="nucleotide sequence ID" value="XM_032015245.1"/>
</dbReference>